<accession>A0A7G9YK24</accession>
<dbReference type="PANTHER" id="PTHR30632">
    <property type="entry name" value="MOLYBDATE-BINDING PERIPLASMIC PROTEIN"/>
    <property type="match status" value="1"/>
</dbReference>
<protein>
    <submittedName>
        <fullName evidence="2">Putative solute-binding protein</fullName>
    </submittedName>
</protein>
<dbReference type="GO" id="GO:1901359">
    <property type="term" value="F:tungstate binding"/>
    <property type="evidence" value="ECO:0007669"/>
    <property type="project" value="InterPro"/>
</dbReference>
<sequence>MISTMFSPRILKKVLLMTVLLCSVIVHGCVDNTNTDGTDSIDSIDSADSNSGAEIPEKLTVLHAGSLTVPFAKLEEVFEAKHPDIDVQCEAAGSAKTIKKVTELHKEADVVASADYSLIPGMMYPEYANWYAQFAKNQIVLAYSDKSKYADEINASNWYEILRRDDVRFGFSNPNDDPCGYRSQMVIQLAEAHYGDDMVYEDLIEANSDMSMTYGDANGTYVLYLPESESINPSAKLMIRSMEMELIAGLDAQEIDYYFIYRSVAKQHDQLFVELPQVIDLSSVSYTDTYKTVQVVQANGNVVTGKPVVYGITVPKNAPSPGMGLEFVKLVISSEGQQIFTDLGQPPITPAIGSGEVPEGLGSELTEQ</sequence>
<dbReference type="CDD" id="cd13540">
    <property type="entry name" value="PBP2_ModA_WtpA"/>
    <property type="match status" value="1"/>
</dbReference>
<dbReference type="NCBIfam" id="TIGR03730">
    <property type="entry name" value="tungstate_WtpA"/>
    <property type="match status" value="1"/>
</dbReference>
<comment type="similarity">
    <text evidence="1">Belongs to the bacterial solute-binding protein 1 family. WtpA subfamily.</text>
</comment>
<dbReference type="EMBL" id="MT631332">
    <property type="protein sequence ID" value="QNO48358.1"/>
    <property type="molecule type" value="Genomic_DNA"/>
</dbReference>
<dbReference type="GO" id="GO:0030973">
    <property type="term" value="F:molybdate ion binding"/>
    <property type="evidence" value="ECO:0007669"/>
    <property type="project" value="TreeGrafter"/>
</dbReference>
<dbReference type="Gene3D" id="3.40.190.10">
    <property type="entry name" value="Periplasmic binding protein-like II"/>
    <property type="match status" value="2"/>
</dbReference>
<reference evidence="2" key="1">
    <citation type="submission" date="2020-06" db="EMBL/GenBank/DDBJ databases">
        <title>Unique genomic features of the anaerobic methanotrophic archaea.</title>
        <authorList>
            <person name="Chadwick G.L."/>
            <person name="Skennerton C.T."/>
            <person name="Laso-Perez R."/>
            <person name="Leu A.O."/>
            <person name="Speth D.R."/>
            <person name="Yu H."/>
            <person name="Morgan-Lang C."/>
            <person name="Hatzenpichler R."/>
            <person name="Goudeau D."/>
            <person name="Malmstrom R."/>
            <person name="Brazelton W.J."/>
            <person name="Woyke T."/>
            <person name="Hallam S.J."/>
            <person name="Tyson G.W."/>
            <person name="Wegener G."/>
            <person name="Boetius A."/>
            <person name="Orphan V."/>
        </authorList>
    </citation>
    <scope>NUCLEOTIDE SEQUENCE</scope>
</reference>
<dbReference type="InterPro" id="IPR050682">
    <property type="entry name" value="ModA/WtpA"/>
</dbReference>
<evidence type="ECO:0000313" key="2">
    <source>
        <dbReference type="EMBL" id="QNO48358.1"/>
    </source>
</evidence>
<dbReference type="SUPFAM" id="SSF53850">
    <property type="entry name" value="Periplasmic binding protein-like II"/>
    <property type="match status" value="1"/>
</dbReference>
<dbReference type="PANTHER" id="PTHR30632:SF16">
    <property type="entry name" value="MOLYBDATE_TUNGSTATE-BINDING PROTEIN WTPA"/>
    <property type="match status" value="1"/>
</dbReference>
<dbReference type="GO" id="GO:0015689">
    <property type="term" value="P:molybdate ion transport"/>
    <property type="evidence" value="ECO:0007669"/>
    <property type="project" value="TreeGrafter"/>
</dbReference>
<name>A0A7G9YK24_9EURY</name>
<gene>
    <name evidence="2" type="ORF">KGAOHLBL_00002</name>
</gene>
<organism evidence="2">
    <name type="scientific">Candidatus Methanogaster sp. ANME-2c ERB4</name>
    <dbReference type="NCBI Taxonomy" id="2759911"/>
    <lineage>
        <taxon>Archaea</taxon>
        <taxon>Methanobacteriati</taxon>
        <taxon>Methanobacteriota</taxon>
        <taxon>Stenosarchaea group</taxon>
        <taxon>Methanomicrobia</taxon>
        <taxon>Methanosarcinales</taxon>
        <taxon>ANME-2 cluster</taxon>
        <taxon>Candidatus Methanogasteraceae</taxon>
        <taxon>Candidatus Methanogaster</taxon>
    </lineage>
</organism>
<evidence type="ECO:0000256" key="1">
    <source>
        <dbReference type="ARBA" id="ARBA00009438"/>
    </source>
</evidence>
<dbReference type="Pfam" id="PF13531">
    <property type="entry name" value="SBP_bac_11"/>
    <property type="match status" value="1"/>
</dbReference>
<dbReference type="AlphaFoldDB" id="A0A7G9YK24"/>
<proteinExistence type="inferred from homology"/>
<dbReference type="InterPro" id="IPR022498">
    <property type="entry name" value="ABC_trnspt_W-bd_WtpA"/>
</dbReference>
<dbReference type="NCBIfam" id="NF003196">
    <property type="entry name" value="PRK04168.1"/>
    <property type="match status" value="1"/>
</dbReference>